<organism evidence="6 7">
    <name type="scientific">Desulfosporosinus nitroreducens</name>
    <dbReference type="NCBI Taxonomy" id="2018668"/>
    <lineage>
        <taxon>Bacteria</taxon>
        <taxon>Bacillati</taxon>
        <taxon>Bacillota</taxon>
        <taxon>Clostridia</taxon>
        <taxon>Eubacteriales</taxon>
        <taxon>Desulfitobacteriaceae</taxon>
        <taxon>Desulfosporosinus</taxon>
    </lineage>
</organism>
<sequence length="184" mass="22090">MWQWNRRKDEAFYENICYKYYERIYLYCLRMVKGQEDLLDLVEECTQNTFLEARKQIAKLVNHPNVEGWLYTTARNLVNNSFRRMYIRNKYEISMDDHISEAWAQANDELEELFSGAVDLDKLCEEVLEGLQANEYELYCDYFRNKMSVYDLAGKHEVSATAMTTRIYRLKKKIKKSICAHLEK</sequence>
<evidence type="ECO:0000313" key="7">
    <source>
        <dbReference type="Proteomes" id="UP001176021"/>
    </source>
</evidence>
<evidence type="ECO:0000256" key="1">
    <source>
        <dbReference type="ARBA" id="ARBA00023015"/>
    </source>
</evidence>
<protein>
    <submittedName>
        <fullName evidence="6">Sigma-70 family RNA polymerase sigma factor</fullName>
    </submittedName>
</protein>
<feature type="domain" description="RNA polymerase sigma-70 region 2" evidence="5">
    <location>
        <begin position="20"/>
        <end position="84"/>
    </location>
</feature>
<keyword evidence="4" id="KW-0804">Transcription</keyword>
<dbReference type="NCBIfam" id="TIGR02937">
    <property type="entry name" value="sigma70-ECF"/>
    <property type="match status" value="1"/>
</dbReference>
<dbReference type="InterPro" id="IPR013325">
    <property type="entry name" value="RNA_pol_sigma_r2"/>
</dbReference>
<dbReference type="SUPFAM" id="SSF88946">
    <property type="entry name" value="Sigma2 domain of RNA polymerase sigma factors"/>
    <property type="match status" value="1"/>
</dbReference>
<dbReference type="RefSeq" id="WP_302049045.1">
    <property type="nucleotide sequence ID" value="NZ_JAMJEV010000010.1"/>
</dbReference>
<keyword evidence="1" id="KW-0805">Transcription regulation</keyword>
<keyword evidence="3" id="KW-0238">DNA-binding</keyword>
<proteinExistence type="predicted"/>
<reference evidence="6" key="1">
    <citation type="submission" date="2022-05" db="EMBL/GenBank/DDBJ databases">
        <title>Expanded diversity of anoxic marine methylotrophy in a Black Sea sulfate reducing microorganism.</title>
        <authorList>
            <person name="Fischer P.Q."/>
            <person name="Stams A.J.M."/>
            <person name="Villanueva L."/>
            <person name="Sousa D.Z."/>
        </authorList>
    </citation>
    <scope>NUCLEOTIDE SEQUENCE</scope>
    <source>
        <strain evidence="6">P130</strain>
    </source>
</reference>
<evidence type="ECO:0000259" key="5">
    <source>
        <dbReference type="Pfam" id="PF04542"/>
    </source>
</evidence>
<accession>A0ABT8QRI3</accession>
<evidence type="ECO:0000256" key="2">
    <source>
        <dbReference type="ARBA" id="ARBA00023082"/>
    </source>
</evidence>
<dbReference type="PANTHER" id="PTHR43133">
    <property type="entry name" value="RNA POLYMERASE ECF-TYPE SIGMA FACTO"/>
    <property type="match status" value="1"/>
</dbReference>
<dbReference type="InterPro" id="IPR039425">
    <property type="entry name" value="RNA_pol_sigma-70-like"/>
</dbReference>
<evidence type="ECO:0000256" key="3">
    <source>
        <dbReference type="ARBA" id="ARBA00023125"/>
    </source>
</evidence>
<dbReference type="InterPro" id="IPR014284">
    <property type="entry name" value="RNA_pol_sigma-70_dom"/>
</dbReference>
<dbReference type="PANTHER" id="PTHR43133:SF8">
    <property type="entry name" value="RNA POLYMERASE SIGMA FACTOR HI_1459-RELATED"/>
    <property type="match status" value="1"/>
</dbReference>
<dbReference type="EMBL" id="JAMJEV010000010">
    <property type="protein sequence ID" value="MDO0823910.1"/>
    <property type="molecule type" value="Genomic_DNA"/>
</dbReference>
<evidence type="ECO:0000313" key="6">
    <source>
        <dbReference type="EMBL" id="MDO0823910.1"/>
    </source>
</evidence>
<keyword evidence="2" id="KW-0731">Sigma factor</keyword>
<gene>
    <name evidence="6" type="ORF">M8H41_13750</name>
</gene>
<comment type="caution">
    <text evidence="6">The sequence shown here is derived from an EMBL/GenBank/DDBJ whole genome shotgun (WGS) entry which is preliminary data.</text>
</comment>
<dbReference type="Proteomes" id="UP001176021">
    <property type="component" value="Unassembled WGS sequence"/>
</dbReference>
<dbReference type="Gene3D" id="1.10.1740.10">
    <property type="match status" value="1"/>
</dbReference>
<dbReference type="Pfam" id="PF04542">
    <property type="entry name" value="Sigma70_r2"/>
    <property type="match status" value="1"/>
</dbReference>
<keyword evidence="7" id="KW-1185">Reference proteome</keyword>
<evidence type="ECO:0000256" key="4">
    <source>
        <dbReference type="ARBA" id="ARBA00023163"/>
    </source>
</evidence>
<name>A0ABT8QRI3_9FIRM</name>
<dbReference type="InterPro" id="IPR007627">
    <property type="entry name" value="RNA_pol_sigma70_r2"/>
</dbReference>